<dbReference type="InterPro" id="IPR003439">
    <property type="entry name" value="ABC_transporter-like_ATP-bd"/>
</dbReference>
<evidence type="ECO:0000256" key="1">
    <source>
        <dbReference type="ARBA" id="ARBA00022448"/>
    </source>
</evidence>
<dbReference type="InterPro" id="IPR017871">
    <property type="entry name" value="ABC_transporter-like_CS"/>
</dbReference>
<keyword evidence="2" id="KW-0547">Nucleotide-binding</keyword>
<dbReference type="PANTHER" id="PTHR42788:SF21">
    <property type="entry name" value="ABC TRANSPORTER ATP-BINDING PROTEIN"/>
    <property type="match status" value="1"/>
</dbReference>
<dbReference type="SMART" id="SM00382">
    <property type="entry name" value="AAA"/>
    <property type="match status" value="1"/>
</dbReference>
<dbReference type="InterPro" id="IPR003593">
    <property type="entry name" value="AAA+_ATPase"/>
</dbReference>
<dbReference type="RefSeq" id="WP_039226849.1">
    <property type="nucleotide sequence ID" value="NZ_JDRX01000001.1"/>
</dbReference>
<proteinExistence type="predicted"/>
<dbReference type="SUPFAM" id="SSF52540">
    <property type="entry name" value="P-loop containing nucleoside triphosphate hydrolases"/>
    <property type="match status" value="1"/>
</dbReference>
<keyword evidence="3 5" id="KW-0067">ATP-binding</keyword>
<organism evidence="5 6">
    <name type="scientific">Clostridium novyi A str. 4570</name>
    <dbReference type="NCBI Taxonomy" id="1444290"/>
    <lineage>
        <taxon>Bacteria</taxon>
        <taxon>Bacillati</taxon>
        <taxon>Bacillota</taxon>
        <taxon>Clostridia</taxon>
        <taxon>Eubacteriales</taxon>
        <taxon>Clostridiaceae</taxon>
        <taxon>Clostridium</taxon>
    </lineage>
</organism>
<dbReference type="PANTHER" id="PTHR42788">
    <property type="entry name" value="TAURINE IMPORT ATP-BINDING PROTEIN-RELATED"/>
    <property type="match status" value="1"/>
</dbReference>
<feature type="domain" description="ABC transporter" evidence="4">
    <location>
        <begin position="4"/>
        <end position="235"/>
    </location>
</feature>
<evidence type="ECO:0000313" key="6">
    <source>
        <dbReference type="Proteomes" id="UP000030016"/>
    </source>
</evidence>
<dbReference type="GO" id="GO:0016887">
    <property type="term" value="F:ATP hydrolysis activity"/>
    <property type="evidence" value="ECO:0007669"/>
    <property type="project" value="InterPro"/>
</dbReference>
<dbReference type="Pfam" id="PF00005">
    <property type="entry name" value="ABC_tran"/>
    <property type="match status" value="1"/>
</dbReference>
<keyword evidence="1" id="KW-0813">Transport</keyword>
<dbReference type="CDD" id="cd03293">
    <property type="entry name" value="ABC_NrtD_SsuB_transporters"/>
    <property type="match status" value="1"/>
</dbReference>
<evidence type="ECO:0000313" key="5">
    <source>
        <dbReference type="EMBL" id="KGN03575.1"/>
    </source>
</evidence>
<dbReference type="EMBL" id="JDRX01000001">
    <property type="protein sequence ID" value="KGN03575.1"/>
    <property type="molecule type" value="Genomic_DNA"/>
</dbReference>
<accession>A0AA89CP68</accession>
<evidence type="ECO:0000256" key="2">
    <source>
        <dbReference type="ARBA" id="ARBA00022741"/>
    </source>
</evidence>
<dbReference type="PROSITE" id="PS00211">
    <property type="entry name" value="ABC_TRANSPORTER_1"/>
    <property type="match status" value="1"/>
</dbReference>
<dbReference type="Gene3D" id="3.40.50.300">
    <property type="entry name" value="P-loop containing nucleotide triphosphate hydrolases"/>
    <property type="match status" value="1"/>
</dbReference>
<comment type="caution">
    <text evidence="5">The sequence shown here is derived from an EMBL/GenBank/DDBJ whole genome shotgun (WGS) entry which is preliminary data.</text>
</comment>
<dbReference type="InterPro" id="IPR050166">
    <property type="entry name" value="ABC_transporter_ATP-bind"/>
</dbReference>
<evidence type="ECO:0000256" key="3">
    <source>
        <dbReference type="ARBA" id="ARBA00022840"/>
    </source>
</evidence>
<reference evidence="5 6" key="1">
    <citation type="submission" date="2014-01" db="EMBL/GenBank/DDBJ databases">
        <title>Plasmidome dynamics in the species complex Clostridium novyi sensu lato converts strains of independent lineages into distinctly different pathogens.</title>
        <authorList>
            <person name="Skarin H."/>
            <person name="Segerman B."/>
        </authorList>
    </citation>
    <scope>NUCLEOTIDE SEQUENCE [LARGE SCALE GENOMIC DNA]</scope>
    <source>
        <strain evidence="5 6">4570</strain>
    </source>
</reference>
<evidence type="ECO:0000259" key="4">
    <source>
        <dbReference type="PROSITE" id="PS50893"/>
    </source>
</evidence>
<gene>
    <name evidence="5" type="ORF">Z969_01020</name>
</gene>
<dbReference type="AlphaFoldDB" id="A0AA89CP68"/>
<protein>
    <submittedName>
        <fullName evidence="5">Spermidine/putrescine ABC transporter ATP-binding protein</fullName>
    </submittedName>
</protein>
<dbReference type="GO" id="GO:0005524">
    <property type="term" value="F:ATP binding"/>
    <property type="evidence" value="ECO:0007669"/>
    <property type="project" value="UniProtKB-KW"/>
</dbReference>
<dbReference type="Proteomes" id="UP000030016">
    <property type="component" value="Unassembled WGS sequence"/>
</dbReference>
<name>A0AA89CP68_CLONO</name>
<dbReference type="PROSITE" id="PS50893">
    <property type="entry name" value="ABC_TRANSPORTER_2"/>
    <property type="match status" value="1"/>
</dbReference>
<dbReference type="InterPro" id="IPR027417">
    <property type="entry name" value="P-loop_NTPase"/>
</dbReference>
<sequence>MKELKMSHIYLNYHTVKGETEALKDITFSIHHGDFISIVGPSGCGKSTILNIIAGLLPPSKGEVLIDNKHASESSLKIGYMLQKDHLFDWLSVLDNVFLGLKIQDKLTDENKNKVKKLLLNYNLWDFRNHFPSQLSGGMRQRVALIRTLAVDPDILLLDEPFSALDYQSRLKASDDIFKIIKNENKTAIMVTHDISEAISMSTKVVIFSKRPAMIKREIPIDLSTRYNSPIKCREAPEFRVYFNDIWKEIDSNE</sequence>